<dbReference type="SUPFAM" id="SSF56204">
    <property type="entry name" value="Hect, E3 ligase catalytic domain"/>
    <property type="match status" value="1"/>
</dbReference>
<proteinExistence type="predicted"/>
<dbReference type="GO" id="GO:0004842">
    <property type="term" value="F:ubiquitin-protein transferase activity"/>
    <property type="evidence" value="ECO:0007669"/>
    <property type="project" value="InterPro"/>
</dbReference>
<dbReference type="EMBL" id="MPUH01001388">
    <property type="protein sequence ID" value="OMJ68083.1"/>
    <property type="molecule type" value="Genomic_DNA"/>
</dbReference>
<evidence type="ECO:0000313" key="1">
    <source>
        <dbReference type="EMBL" id="OMJ68083.1"/>
    </source>
</evidence>
<dbReference type="Proteomes" id="UP000187209">
    <property type="component" value="Unassembled WGS sequence"/>
</dbReference>
<reference evidence="1 2" key="1">
    <citation type="submission" date="2016-11" db="EMBL/GenBank/DDBJ databases">
        <title>The macronuclear genome of Stentor coeruleus: a giant cell with tiny introns.</title>
        <authorList>
            <person name="Slabodnick M."/>
            <person name="Ruby J.G."/>
            <person name="Reiff S.B."/>
            <person name="Swart E.C."/>
            <person name="Gosai S."/>
            <person name="Prabakaran S."/>
            <person name="Witkowska E."/>
            <person name="Larue G.E."/>
            <person name="Fisher S."/>
            <person name="Freeman R.M."/>
            <person name="Gunawardena J."/>
            <person name="Chu W."/>
            <person name="Stover N.A."/>
            <person name="Gregory B.D."/>
            <person name="Nowacki M."/>
            <person name="Derisi J."/>
            <person name="Roy S.W."/>
            <person name="Marshall W.F."/>
            <person name="Sood P."/>
        </authorList>
    </citation>
    <scope>NUCLEOTIDE SEQUENCE [LARGE SCALE GENOMIC DNA]</scope>
    <source>
        <strain evidence="1">WM001</strain>
    </source>
</reference>
<dbReference type="InterPro" id="IPR035983">
    <property type="entry name" value="Hect_E3_ubiquitin_ligase"/>
</dbReference>
<organism evidence="1 2">
    <name type="scientific">Stentor coeruleus</name>
    <dbReference type="NCBI Taxonomy" id="5963"/>
    <lineage>
        <taxon>Eukaryota</taxon>
        <taxon>Sar</taxon>
        <taxon>Alveolata</taxon>
        <taxon>Ciliophora</taxon>
        <taxon>Postciliodesmatophora</taxon>
        <taxon>Heterotrichea</taxon>
        <taxon>Heterotrichida</taxon>
        <taxon>Stentoridae</taxon>
        <taxon>Stentor</taxon>
    </lineage>
</organism>
<accession>A0A1R2AU75</accession>
<sequence>MVDHSFSGGLQEEIHIFFKDPSDEKALINLVCSCWAKGHLDYLLSPLSEFPHLKFQVLRTLTDILKYHRKPYLSKISCFLTPEFLSSLKFSDLPLDIYTLLQSSIWELSKESKSDLDQITSIYSRAGYNLQILPDIGYALIVDALNAFSANEFAKFAKAYKLSVYSPQCNGLISVFKSSCDEKYEKFNAILELEYPQIFDENMKSIISWVFTCEYIGNDEKFKCFKDLSQVLSKEDFEKALFTVDSKGHYGLSGLVMIGDIDLIKKVLNLTKEKLCMEIDEIVNAPYEMHKNGKIFKTQDYLKRTFRWRKHQKKVYGKNKTKLPFCLKKKIKNKQAKDRAKFTSESLFAPVNLVEVALYNKDEIVALYLVSIGYKLRHEGIINPNYERIVLRCRLFSLLESSLELSFTFEDLITHVVPDDFLDSRVFSIYSKVLEKFLQNDSGDYLTKIFFPLTKKGNLIYHVIKKDDFELFSHVFPTVYLAQSDSSYKLLFYSILYCLLERKNTKIFESLIKDSFVKEFIKNLSSFELEDTYFFMNLDKSAFSNHSLQAFLIKTALKFKHSITEFVEILTEDAFIIENARIFDTYSYLLNKEDYFWKNRYLDTFYHFLNCCRTYISWFLNVVERKEMKNLIEERINTKKFFTIPCLLFNDNDLFSEERDLLSSVYWKFKKFYRVIDVHFKNMSSEEMKKAARKIFKNIINISEASFRYNERTRWFNIACKNTKKNLPRFEIDLQEIAYSMLKKSISKPSTKKGDSLEYLLFQMITKSHSKRAAEVLEEIKIAINPQKIGDMFRLFYSNVLLGKISNTLPQKFRKKFYEVRYSSMSNEATGNWVNEIDDKLALILKKVLLIDIRNYPMFPDAMVAFLKQTFCSRPELLPRKVYHQFSVSENLGLSPTPDILGFFKKFINAWKNNEISSEVKYSNKFFLFPLLNYYYSKPIGKHDKLLLKILEVFKDLPKVIKLLLENENQVFEFFFEDLKDETLLLKALKACTYYGREKEFEIIKKSFKYDDSLQEIMFIIAIIGKNRYFIEFLHKSFRGIFDFYGYDVVQLHNEDYLSTYDKIYQTFACFTSKTIQHLAHFCDPFLFEALPQFPVSSILSTILEYLKGHNNICHKCRFPKLVQSHLAEFPSHISNFISILKNISHDTPLDNDIDKELFINLCHKSEIWSLLEAAFDYLYDEKSELLLKTALMTFIKSNEEKFSLFKKILAAGYTEKVLNYVLDKKVKLVDNKEYLQWALENYPEDVIKVGNRICEYIGDYEFMKKLKGFSLLGIIKYCDVQEVKKVLEAEPIVNLKEIFRLAVKNRKLEILKYAIEFLSPFELADILQADNGECAFELAFYCQDAALKYLLQKLGPYNSIFLNNLYRDGYSLLHYRLLCGKYSDAWEPLVESLKDWKKENSKLISLYLEKILKEKFSLLKKIDSRLLKQRKFKKFNDNLHEAIIKSNNPCWDKSLLTLCSAGIWPSDDLVDWAVKIKCFDACDIYFGKMVENELEIKKRDYIENNAKPEYKAFHNYLLLLSLHGSPRLLKYTIPYAMSNKILEILLSYNHIALFFALIQSQNLSVHNPTELLQDTFPCFSIRSQLRILISYYLLQSSNHDQICNLVKNHTIHQLHFAFIEAKSILKDLSNLTDAPKSMDNNFFNEFIVELRNVENSLKEKFSITTSFDLQEFPKKMNNVNFCLLFLTYLRALKDIELIKDSCGIKEISVEANASTKEDLGKIENGKIKVSINFEENDQDVNFIDVWFSEKMSNWNALLDKEIKNFGESKKLSILAQNCYGDEERNKEWVYYLSSKTNSLSRLIDNLKSYPVNNLTIDENKVKMLGKNFKTCSYEEFGKSFDFILSLLNPAFTLEKLILKETDEPAKYPNTDNEVCFTFYKEKLNYKILQTPKFIEQWAIKIHKSSYLPFVVSKAREALNLFAEQFKNLRNSNIIFDAENYINSIAIPISKAFSIDICQVISSHQEVFLTILKHFSITMSLFPKLSSSIQGVFIDFTNDSKSMSLHIDHTILIYRIPFALNIDSSLENSIIFTLPKLQHLIDDVLIHLKTPQQIVSLILQPRYLMKKVIRKNKDIQNLVKVDWESIIAGIIGSLDINKNYKGAIESLRIIREQIESLLYGITDLKIYNDNAYDEMRLIRFFDDEVDRIAFGQDNKKTFWIGNGRKKICPNDEDNKQNGIVSVLECDPNKKEIFVETLAGNLFRVKCFEKCDIGKIEFKNYFNLNNLCVLNEKVLISTSDKSDVQIVIPESKDQKEKDVAKSYNKRTEKLKWVTKKNTSWMKINQNYNEFKLKSCFWYFFNLEKDELNNNFCRHLNYSRKIRKAFYCKKTFLLRPKIIVKTHNWTMSISVNWESFNDKTYLYNQCKSLSSNILDKVKNVILSITSLYNFLNTSEGFSTANGNIYFKPKDFLLRKIVSKHLSQITFIIKTTEDVILTNDVITIGINPETCFKDSDFNRKIILDKVVDIITQKEIEQLDNSKVEIISKSSDDSNEDSEELLYIENIEKLVLISQVPMLLKLSSLASRLYADNFPIRIALDMNNRDKIPMPVKTYYNDAEYLTFTYCCNFYNIYTFQEIAENIRARPYNSLYTFNAVSSMSKCRKVAEDNAISEIYKESSIKRAYDKLLRSKYRYFVINESQVSGKYDYVFPTKYMINKKFYVRLIKFQENKDTTKVIFVAFYRSYPVYFRNLGCARKAEVKKPTCSLFCMRRLESNYRPIINEDNFFGMFFHKGKINIVFVKKTINFVCYIVADKEYEISVRNSKGTVVESKMEKIEENSEWDGLPVYKLTFETLDKGYYYITHQGSQIPSDFVLKRKKTLPISLKLVYSKLNLSFELNFKNCNLYLSLRESTFNSYMLKDKILNIDLKSQNQSISFNKSFTSNSLIITFLRPLSKEYIMTATLDSIHVEGSPIKIILADSFHERYMDFMKQQQLNMMYSKTLKISLDNQDILDAIKNTFWSMRQEKIIATKKQTIKNKKKIRHLNFFKIVRNFLLEPTTKIFKDDGGKYRLEKNVGSSLYSLSSIFVNAIIHMEDLPLQLHPRMFSKTDDMKILNKSQLAKKLNDLKKLSSEELKNANIKFTVEDKGEIFPLVTDGENNSVESWNLDNFIQYTANWEYYNCSNDAIRAFQMYFEQFFSNFNRKELKTIVYQGHELLCEILKSKIKCGSSMKLQKNSIIKWISHKSCENLKNFLEFVTGSPYINFINSNWHINLRRLPKTSLPFELKTKMELPYCYKKKNGLKSYLIQLPKADKSSNTLYFPMITDENLIDISMRIAMKTKAKK</sequence>
<name>A0A1R2AU75_9CILI</name>
<comment type="caution">
    <text evidence="1">The sequence shown here is derived from an EMBL/GenBank/DDBJ whole genome shotgun (WGS) entry which is preliminary data.</text>
</comment>
<evidence type="ECO:0000313" key="2">
    <source>
        <dbReference type="Proteomes" id="UP000187209"/>
    </source>
</evidence>
<gene>
    <name evidence="1" type="ORF">SteCoe_34573</name>
</gene>
<keyword evidence="2" id="KW-1185">Reference proteome</keyword>
<protein>
    <submittedName>
        <fullName evidence="1">Uncharacterized protein</fullName>
    </submittedName>
</protein>